<accession>A0AAV6UQE9</accession>
<evidence type="ECO:0000313" key="2">
    <source>
        <dbReference type="Proteomes" id="UP000827092"/>
    </source>
</evidence>
<name>A0AAV6UQE9_9ARAC</name>
<comment type="caution">
    <text evidence="1">The sequence shown here is derived from an EMBL/GenBank/DDBJ whole genome shotgun (WGS) entry which is preliminary data.</text>
</comment>
<gene>
    <name evidence="1" type="ORF">JTE90_023135</name>
</gene>
<evidence type="ECO:0000313" key="1">
    <source>
        <dbReference type="EMBL" id="KAG8186404.1"/>
    </source>
</evidence>
<reference evidence="1 2" key="1">
    <citation type="journal article" date="2022" name="Nat. Ecol. Evol.">
        <title>A masculinizing supergene underlies an exaggerated male reproductive morph in a spider.</title>
        <authorList>
            <person name="Hendrickx F."/>
            <person name="De Corte Z."/>
            <person name="Sonet G."/>
            <person name="Van Belleghem S.M."/>
            <person name="Kostlbacher S."/>
            <person name="Vangestel C."/>
        </authorList>
    </citation>
    <scope>NUCLEOTIDE SEQUENCE [LARGE SCALE GENOMIC DNA]</scope>
    <source>
        <strain evidence="1">W744_W776</strain>
    </source>
</reference>
<organism evidence="1 2">
    <name type="scientific">Oedothorax gibbosus</name>
    <dbReference type="NCBI Taxonomy" id="931172"/>
    <lineage>
        <taxon>Eukaryota</taxon>
        <taxon>Metazoa</taxon>
        <taxon>Ecdysozoa</taxon>
        <taxon>Arthropoda</taxon>
        <taxon>Chelicerata</taxon>
        <taxon>Arachnida</taxon>
        <taxon>Araneae</taxon>
        <taxon>Araneomorphae</taxon>
        <taxon>Entelegynae</taxon>
        <taxon>Araneoidea</taxon>
        <taxon>Linyphiidae</taxon>
        <taxon>Erigoninae</taxon>
        <taxon>Oedothorax</taxon>
    </lineage>
</organism>
<sequence length="129" mass="14343">MKLPCETRGVHQDRQDSRETEDGECFSIWRRFLWINPASSVCAESDECGGLVKGVLADHLSALGWINMAVEMHDGEDHDLDGWSTPTPRSSGLDWWIWCRLSHEGSAHTPGVLRGLTVFALRPDSGTGH</sequence>
<keyword evidence="2" id="KW-1185">Reference proteome</keyword>
<dbReference type="EMBL" id="JAFNEN010000302">
    <property type="protein sequence ID" value="KAG8186404.1"/>
    <property type="molecule type" value="Genomic_DNA"/>
</dbReference>
<dbReference type="Proteomes" id="UP000827092">
    <property type="component" value="Unassembled WGS sequence"/>
</dbReference>
<protein>
    <submittedName>
        <fullName evidence="1">Uncharacterized protein</fullName>
    </submittedName>
</protein>
<proteinExistence type="predicted"/>
<dbReference type="AlphaFoldDB" id="A0AAV6UQE9"/>